<gene>
    <name evidence="2" type="ORF">MRATA1EN1_LOCUS17257</name>
</gene>
<evidence type="ECO:0000313" key="3">
    <source>
        <dbReference type="Proteomes" id="UP001176941"/>
    </source>
</evidence>
<organism evidence="2 3">
    <name type="scientific">Rangifer tarandus platyrhynchus</name>
    <name type="common">Svalbard reindeer</name>
    <dbReference type="NCBI Taxonomy" id="3082113"/>
    <lineage>
        <taxon>Eukaryota</taxon>
        <taxon>Metazoa</taxon>
        <taxon>Chordata</taxon>
        <taxon>Craniata</taxon>
        <taxon>Vertebrata</taxon>
        <taxon>Euteleostomi</taxon>
        <taxon>Mammalia</taxon>
        <taxon>Eutheria</taxon>
        <taxon>Laurasiatheria</taxon>
        <taxon>Artiodactyla</taxon>
        <taxon>Ruminantia</taxon>
        <taxon>Pecora</taxon>
        <taxon>Cervidae</taxon>
        <taxon>Odocoileinae</taxon>
        <taxon>Rangifer</taxon>
    </lineage>
</organism>
<evidence type="ECO:0000313" key="2">
    <source>
        <dbReference type="EMBL" id="CAI9168295.1"/>
    </source>
</evidence>
<reference evidence="2" key="1">
    <citation type="submission" date="2023-04" db="EMBL/GenBank/DDBJ databases">
        <authorList>
            <consortium name="ELIXIR-Norway"/>
        </authorList>
    </citation>
    <scope>NUCLEOTIDE SEQUENCE [LARGE SCALE GENOMIC DNA]</scope>
</reference>
<feature type="compositionally biased region" description="Polar residues" evidence="1">
    <location>
        <begin position="145"/>
        <end position="155"/>
    </location>
</feature>
<feature type="region of interest" description="Disordered" evidence="1">
    <location>
        <begin position="90"/>
        <end position="155"/>
    </location>
</feature>
<evidence type="ECO:0000256" key="1">
    <source>
        <dbReference type="SAM" id="MobiDB-lite"/>
    </source>
</evidence>
<keyword evidence="3" id="KW-1185">Reference proteome</keyword>
<dbReference type="EMBL" id="OX459964">
    <property type="protein sequence ID" value="CAI9168295.1"/>
    <property type="molecule type" value="Genomic_DNA"/>
</dbReference>
<accession>A0ABN8Z397</accession>
<protein>
    <submittedName>
        <fullName evidence="2">Uncharacterized protein</fullName>
    </submittedName>
</protein>
<proteinExistence type="predicted"/>
<name>A0ABN8Z397_RANTA</name>
<dbReference type="Proteomes" id="UP001176941">
    <property type="component" value="Chromosome 28"/>
</dbReference>
<sequence>MPEHVTPSLGPLHAVGVLQTHEGDAVVVDRARLVGEEWKLIRHGVLSGASPAQCDAGSRQKSTNLSWSGPIGTFAVGFWPQTSPSFPRGCPRSLGAVLYHPPGGLGKKQPCSSTDTAPLSHGDGGSRGSTLPPAPADCRNPSKPFLSSGSQFPHL</sequence>